<name>V8PFL4_OPHHA</name>
<dbReference type="AlphaFoldDB" id="V8PFL4"/>
<comment type="caution">
    <text evidence="4">The sequence shown here is derived from an EMBL/GenBank/DDBJ whole genome shotgun (WGS) entry which is preliminary data.</text>
</comment>
<feature type="compositionally biased region" description="Polar residues" evidence="3">
    <location>
        <begin position="94"/>
        <end position="110"/>
    </location>
</feature>
<evidence type="ECO:0000256" key="1">
    <source>
        <dbReference type="ARBA" id="ARBA00007775"/>
    </source>
</evidence>
<evidence type="ECO:0000313" key="4">
    <source>
        <dbReference type="EMBL" id="ETE73135.1"/>
    </source>
</evidence>
<sequence>MEPNSPKKIQFAVPLFQSQIDSEAAEQFAILCWNSNSAINELWCIIQPADGKIQITEPVCRKQWEPKVQLRQKTAGSSGHRDAHLGKIDEKRMNNNSQDESQNVSPKQRKQSVYTAPAMKGTVQILRHCCLDYLSSLGCKNRQTEYQNGNSPELYLKYADWNKRTSMLYGGYIAEVQIPGERVVDANQSRTSSGTESDWISDSSSSVSNNLLPSHHWFRYSSGIPELKLARQETALGRRERTTILAIQIDILKRMFKMKERIK</sequence>
<comment type="similarity">
    <text evidence="1">Belongs to the protein phosphatase inhibitor 1 family.</text>
</comment>
<gene>
    <name evidence="4" type="ORF">L345_01029</name>
</gene>
<keyword evidence="5" id="KW-1185">Reference proteome</keyword>
<protein>
    <submittedName>
        <fullName evidence="4">Uncharacterized protein</fullName>
    </submittedName>
</protein>
<dbReference type="GO" id="GO:0035556">
    <property type="term" value="P:intracellular signal transduction"/>
    <property type="evidence" value="ECO:0007669"/>
    <property type="project" value="TreeGrafter"/>
</dbReference>
<dbReference type="PANTHER" id="PTHR15417">
    <property type="entry name" value="PROTEIN PHOSPHATASE INHIBITOR AND DOPAMINE- AND CAMP-REGULATED NEURONAL PHOSPHOPROTEIN"/>
    <property type="match status" value="1"/>
</dbReference>
<reference evidence="4 5" key="1">
    <citation type="journal article" date="2013" name="Proc. Natl. Acad. Sci. U.S.A.">
        <title>The king cobra genome reveals dynamic gene evolution and adaptation in the snake venom system.</title>
        <authorList>
            <person name="Vonk F.J."/>
            <person name="Casewell N.R."/>
            <person name="Henkel C.V."/>
            <person name="Heimberg A.M."/>
            <person name="Jansen H.J."/>
            <person name="McCleary R.J."/>
            <person name="Kerkkamp H.M."/>
            <person name="Vos R.A."/>
            <person name="Guerreiro I."/>
            <person name="Calvete J.J."/>
            <person name="Wuster W."/>
            <person name="Woods A.E."/>
            <person name="Logan J.M."/>
            <person name="Harrison R.A."/>
            <person name="Castoe T.A."/>
            <person name="de Koning A.P."/>
            <person name="Pollock D.D."/>
            <person name="Yandell M."/>
            <person name="Calderon D."/>
            <person name="Renjifo C."/>
            <person name="Currier R.B."/>
            <person name="Salgado D."/>
            <person name="Pla D."/>
            <person name="Sanz L."/>
            <person name="Hyder A.S."/>
            <person name="Ribeiro J.M."/>
            <person name="Arntzen J.W."/>
            <person name="van den Thillart G.E."/>
            <person name="Boetzer M."/>
            <person name="Pirovano W."/>
            <person name="Dirks R.P."/>
            <person name="Spaink H.P."/>
            <person name="Duboule D."/>
            <person name="McGlinn E."/>
            <person name="Kini R.M."/>
            <person name="Richardson M.K."/>
        </authorList>
    </citation>
    <scope>NUCLEOTIDE SEQUENCE</scope>
    <source>
        <tissue evidence="4">Blood</tissue>
    </source>
</reference>
<evidence type="ECO:0000256" key="2">
    <source>
        <dbReference type="ARBA" id="ARBA00023272"/>
    </source>
</evidence>
<dbReference type="PANTHER" id="PTHR15417:SF5">
    <property type="entry name" value="PROTEIN PHOSPHATASE 1 REGULATORY SUBUNIT 1C"/>
    <property type="match status" value="1"/>
</dbReference>
<dbReference type="OrthoDB" id="9940275at2759"/>
<keyword evidence="2" id="KW-0650">Protein phosphatase inhibitor</keyword>
<dbReference type="EMBL" id="AZIM01000132">
    <property type="protein sequence ID" value="ETE73135.1"/>
    <property type="molecule type" value="Genomic_DNA"/>
</dbReference>
<evidence type="ECO:0000313" key="5">
    <source>
        <dbReference type="Proteomes" id="UP000018936"/>
    </source>
</evidence>
<organism evidence="4 5">
    <name type="scientific">Ophiophagus hannah</name>
    <name type="common">King cobra</name>
    <name type="synonym">Naja hannah</name>
    <dbReference type="NCBI Taxonomy" id="8665"/>
    <lineage>
        <taxon>Eukaryota</taxon>
        <taxon>Metazoa</taxon>
        <taxon>Chordata</taxon>
        <taxon>Craniata</taxon>
        <taxon>Vertebrata</taxon>
        <taxon>Euteleostomi</taxon>
        <taxon>Lepidosauria</taxon>
        <taxon>Squamata</taxon>
        <taxon>Bifurcata</taxon>
        <taxon>Unidentata</taxon>
        <taxon>Episquamata</taxon>
        <taxon>Toxicofera</taxon>
        <taxon>Serpentes</taxon>
        <taxon>Colubroidea</taxon>
        <taxon>Elapidae</taxon>
        <taxon>Elapinae</taxon>
        <taxon>Ophiophagus</taxon>
    </lineage>
</organism>
<evidence type="ECO:0000256" key="3">
    <source>
        <dbReference type="SAM" id="MobiDB-lite"/>
    </source>
</evidence>
<dbReference type="GO" id="GO:0005737">
    <property type="term" value="C:cytoplasm"/>
    <property type="evidence" value="ECO:0007669"/>
    <property type="project" value="TreeGrafter"/>
</dbReference>
<feature type="non-terminal residue" evidence="4">
    <location>
        <position position="1"/>
    </location>
</feature>
<feature type="region of interest" description="Disordered" evidence="3">
    <location>
        <begin position="185"/>
        <end position="205"/>
    </location>
</feature>
<feature type="compositionally biased region" description="Basic and acidic residues" evidence="3">
    <location>
        <begin position="79"/>
        <end position="93"/>
    </location>
</feature>
<dbReference type="InterPro" id="IPR008466">
    <property type="entry name" value="PPP1R1A/B/C"/>
</dbReference>
<feature type="compositionally biased region" description="Low complexity" evidence="3">
    <location>
        <begin position="192"/>
        <end position="205"/>
    </location>
</feature>
<dbReference type="GO" id="GO:0004864">
    <property type="term" value="F:protein phosphatase inhibitor activity"/>
    <property type="evidence" value="ECO:0007669"/>
    <property type="project" value="UniProtKB-KW"/>
</dbReference>
<feature type="region of interest" description="Disordered" evidence="3">
    <location>
        <begin position="70"/>
        <end position="110"/>
    </location>
</feature>
<proteinExistence type="inferred from homology"/>
<accession>V8PFL4</accession>
<dbReference type="Proteomes" id="UP000018936">
    <property type="component" value="Unassembled WGS sequence"/>
</dbReference>